<proteinExistence type="predicted"/>
<evidence type="ECO:0000313" key="3">
    <source>
        <dbReference type="EMBL" id="CAF4072515.1"/>
    </source>
</evidence>
<sequence>MLRKIYSRATTEPARAVEAPSPPQPALLCPNKNNNTTTVSEEDDKMLRQLKMARP</sequence>
<gene>
    <name evidence="2" type="ORF">OVA965_LOCUS26977</name>
    <name evidence="3" type="ORF">TMI583_LOCUS27720</name>
</gene>
<name>A0A8S2EX13_9BILA</name>
<dbReference type="AlphaFoldDB" id="A0A8S2EX13"/>
<dbReference type="EMBL" id="CAJNOK010017571">
    <property type="protein sequence ID" value="CAF1266445.1"/>
    <property type="molecule type" value="Genomic_DNA"/>
</dbReference>
<protein>
    <submittedName>
        <fullName evidence="2">Uncharacterized protein</fullName>
    </submittedName>
</protein>
<evidence type="ECO:0000256" key="1">
    <source>
        <dbReference type="SAM" id="MobiDB-lite"/>
    </source>
</evidence>
<accession>A0A8S2EX13</accession>
<comment type="caution">
    <text evidence="2">The sequence shown here is derived from an EMBL/GenBank/DDBJ whole genome shotgun (WGS) entry which is preliminary data.</text>
</comment>
<feature type="region of interest" description="Disordered" evidence="1">
    <location>
        <begin position="1"/>
        <end position="45"/>
    </location>
</feature>
<reference evidence="2" key="1">
    <citation type="submission" date="2021-02" db="EMBL/GenBank/DDBJ databases">
        <authorList>
            <person name="Nowell W R."/>
        </authorList>
    </citation>
    <scope>NUCLEOTIDE SEQUENCE</scope>
</reference>
<evidence type="ECO:0000313" key="4">
    <source>
        <dbReference type="Proteomes" id="UP000677228"/>
    </source>
</evidence>
<evidence type="ECO:0000313" key="2">
    <source>
        <dbReference type="EMBL" id="CAF1266445.1"/>
    </source>
</evidence>
<dbReference type="Proteomes" id="UP000682733">
    <property type="component" value="Unassembled WGS sequence"/>
</dbReference>
<dbReference type="EMBL" id="CAJOBA010039130">
    <property type="protein sequence ID" value="CAF4072515.1"/>
    <property type="molecule type" value="Genomic_DNA"/>
</dbReference>
<dbReference type="Proteomes" id="UP000677228">
    <property type="component" value="Unassembled WGS sequence"/>
</dbReference>
<feature type="non-terminal residue" evidence="2">
    <location>
        <position position="55"/>
    </location>
</feature>
<organism evidence="2 4">
    <name type="scientific">Didymodactylos carnosus</name>
    <dbReference type="NCBI Taxonomy" id="1234261"/>
    <lineage>
        <taxon>Eukaryota</taxon>
        <taxon>Metazoa</taxon>
        <taxon>Spiralia</taxon>
        <taxon>Gnathifera</taxon>
        <taxon>Rotifera</taxon>
        <taxon>Eurotatoria</taxon>
        <taxon>Bdelloidea</taxon>
        <taxon>Philodinida</taxon>
        <taxon>Philodinidae</taxon>
        <taxon>Didymodactylos</taxon>
    </lineage>
</organism>